<dbReference type="Proteomes" id="UP001596380">
    <property type="component" value="Unassembled WGS sequence"/>
</dbReference>
<name>A0ABW2CNT0_9ACTN</name>
<gene>
    <name evidence="1" type="ORF">ACFQKB_26610</name>
</gene>
<proteinExistence type="predicted"/>
<dbReference type="EMBL" id="JBHSXS010000019">
    <property type="protein sequence ID" value="MFC6883357.1"/>
    <property type="molecule type" value="Genomic_DNA"/>
</dbReference>
<keyword evidence="2" id="KW-1185">Reference proteome</keyword>
<organism evidence="1 2">
    <name type="scientific">Actinomadura yumaensis</name>
    <dbReference type="NCBI Taxonomy" id="111807"/>
    <lineage>
        <taxon>Bacteria</taxon>
        <taxon>Bacillati</taxon>
        <taxon>Actinomycetota</taxon>
        <taxon>Actinomycetes</taxon>
        <taxon>Streptosporangiales</taxon>
        <taxon>Thermomonosporaceae</taxon>
        <taxon>Actinomadura</taxon>
    </lineage>
</organism>
<dbReference type="RefSeq" id="WP_378050142.1">
    <property type="nucleotide sequence ID" value="NZ_JBHSXE010000002.1"/>
</dbReference>
<protein>
    <submittedName>
        <fullName evidence="1">Uncharacterized protein</fullName>
    </submittedName>
</protein>
<evidence type="ECO:0000313" key="1">
    <source>
        <dbReference type="EMBL" id="MFC6883357.1"/>
    </source>
</evidence>
<reference evidence="2" key="1">
    <citation type="journal article" date="2019" name="Int. J. Syst. Evol. Microbiol.">
        <title>The Global Catalogue of Microorganisms (GCM) 10K type strain sequencing project: providing services to taxonomists for standard genome sequencing and annotation.</title>
        <authorList>
            <consortium name="The Broad Institute Genomics Platform"/>
            <consortium name="The Broad Institute Genome Sequencing Center for Infectious Disease"/>
            <person name="Wu L."/>
            <person name="Ma J."/>
        </authorList>
    </citation>
    <scope>NUCLEOTIDE SEQUENCE [LARGE SCALE GENOMIC DNA]</scope>
    <source>
        <strain evidence="2">JCM 3369</strain>
    </source>
</reference>
<evidence type="ECO:0000313" key="2">
    <source>
        <dbReference type="Proteomes" id="UP001596380"/>
    </source>
</evidence>
<accession>A0ABW2CNT0</accession>
<comment type="caution">
    <text evidence="1">The sequence shown here is derived from an EMBL/GenBank/DDBJ whole genome shotgun (WGS) entry which is preliminary data.</text>
</comment>
<sequence length="208" mass="22926">MSTRAFLLEDIVMAPIYMTPPCSDPVPDHIRAGRLGMIATPAQGNKIHPEYRHVIVDNGIYGDTYPGDGNYLDLLAKLRDGLGDAADNLIFATAPDVVGDHWATWARSRSMLPRIRSLGYAAAFVAQNGMEADHSCWMWDEFQVLFIGGSSEWKLSAEAAELARAARAMGKWVHVGRVNSFMRYLYAAEEMLADSVDGTYLTNAPART</sequence>